<dbReference type="AlphaFoldDB" id="Q5BSR0"/>
<proteinExistence type="evidence at transcript level"/>
<keyword evidence="1" id="KW-0812">Transmembrane</keyword>
<reference evidence="2" key="2">
    <citation type="journal article" date="2006" name="PLoS Pathog.">
        <title>New perspectives on host-parasite interplay by comparative transcriptomic and proteomic analyses of Schistosoma japonicum.</title>
        <authorList>
            <person name="Liu F."/>
            <person name="Lu J."/>
            <person name="Hu W."/>
            <person name="Wang S.Y."/>
            <person name="Cui S.J."/>
            <person name="Chi M."/>
            <person name="Yan Q."/>
            <person name="Wang X.R."/>
            <person name="Song H.D."/>
            <person name="Xu X.N."/>
            <person name="Wang J.J."/>
            <person name="Zhang X.L."/>
            <person name="Zhang X."/>
            <person name="Wang Z.Q."/>
            <person name="Xue C.L."/>
            <person name="Brindley P.J."/>
            <person name="McManus D.P."/>
            <person name="Yang P.Y."/>
            <person name="Feng Z."/>
            <person name="Chen Z."/>
            <person name="Han Z.G."/>
        </authorList>
    </citation>
    <scope>NUCLEOTIDE SEQUENCE</scope>
</reference>
<name>Q5BSR0_SCHJA</name>
<feature type="transmembrane region" description="Helical" evidence="1">
    <location>
        <begin position="6"/>
        <end position="26"/>
    </location>
</feature>
<accession>Q5BSR0</accession>
<keyword evidence="1" id="KW-1133">Transmembrane helix</keyword>
<reference evidence="2" key="1">
    <citation type="submission" date="2005-01" db="EMBL/GenBank/DDBJ databases">
        <authorList>
            <person name="Han Z."/>
        </authorList>
    </citation>
    <scope>NUCLEOTIDE SEQUENCE</scope>
</reference>
<dbReference type="EMBL" id="AY915204">
    <property type="protein sequence ID" value="AAX30425.1"/>
    <property type="molecule type" value="mRNA"/>
</dbReference>
<organism evidence="2">
    <name type="scientific">Schistosoma japonicum</name>
    <name type="common">Blood fluke</name>
    <dbReference type="NCBI Taxonomy" id="6182"/>
    <lineage>
        <taxon>Eukaryota</taxon>
        <taxon>Metazoa</taxon>
        <taxon>Spiralia</taxon>
        <taxon>Lophotrochozoa</taxon>
        <taxon>Platyhelminthes</taxon>
        <taxon>Trematoda</taxon>
        <taxon>Digenea</taxon>
        <taxon>Strigeidida</taxon>
        <taxon>Schistosomatoidea</taxon>
        <taxon>Schistosomatidae</taxon>
        <taxon>Schistosoma</taxon>
    </lineage>
</organism>
<sequence length="80" mass="9375">MSLNSFTWIRFAISVIIFIIIYLACFSKICNFSIFFTYRLCLRVNLKIDSSFLFPFSYIDLLTLAQSFSTSTTRIHLINI</sequence>
<protein>
    <submittedName>
        <fullName evidence="2">SJCHGC03508 protein</fullName>
    </submittedName>
</protein>
<keyword evidence="1" id="KW-0472">Membrane</keyword>
<evidence type="ECO:0000256" key="1">
    <source>
        <dbReference type="SAM" id="Phobius"/>
    </source>
</evidence>
<evidence type="ECO:0000313" key="2">
    <source>
        <dbReference type="EMBL" id="AAX30425.1"/>
    </source>
</evidence>